<feature type="transmembrane region" description="Helical" evidence="3">
    <location>
        <begin position="260"/>
        <end position="282"/>
    </location>
</feature>
<dbReference type="InterPro" id="IPR003855">
    <property type="entry name" value="K+_transporter"/>
</dbReference>
<organism evidence="5">
    <name type="scientific">Glycine max</name>
    <name type="common">Soybean</name>
    <name type="synonym">Glycine hispida</name>
    <dbReference type="NCBI Taxonomy" id="3847"/>
    <lineage>
        <taxon>Eukaryota</taxon>
        <taxon>Viridiplantae</taxon>
        <taxon>Streptophyta</taxon>
        <taxon>Embryophyta</taxon>
        <taxon>Tracheophyta</taxon>
        <taxon>Spermatophyta</taxon>
        <taxon>Magnoliopsida</taxon>
        <taxon>eudicotyledons</taxon>
        <taxon>Gunneridae</taxon>
        <taxon>Pentapetalae</taxon>
        <taxon>rosids</taxon>
        <taxon>fabids</taxon>
        <taxon>Fabales</taxon>
        <taxon>Fabaceae</taxon>
        <taxon>Papilionoideae</taxon>
        <taxon>50 kb inversion clade</taxon>
        <taxon>NPAAA clade</taxon>
        <taxon>indigoferoid/millettioid clade</taxon>
        <taxon>Phaseoleae</taxon>
        <taxon>Glycine</taxon>
        <taxon>Glycine subgen. Soja</taxon>
    </lineage>
</organism>
<keyword evidence="7" id="KW-1185">Reference proteome</keyword>
<feature type="transmembrane region" description="Helical" evidence="3">
    <location>
        <begin position="134"/>
        <end position="156"/>
    </location>
</feature>
<feature type="domain" description="K+ potassium transporter integral membrane" evidence="4">
    <location>
        <begin position="24"/>
        <end position="285"/>
    </location>
</feature>
<dbReference type="PANTHER" id="PTHR30540:SF14">
    <property type="entry name" value="POTASSIUM TRANSPORTER 1"/>
    <property type="match status" value="1"/>
</dbReference>
<keyword evidence="3" id="KW-0812">Transmembrane</keyword>
<dbReference type="GO" id="GO:0005886">
    <property type="term" value="C:plasma membrane"/>
    <property type="evidence" value="ECO:0007669"/>
    <property type="project" value="UniProtKB-SubCell"/>
</dbReference>
<dbReference type="AlphaFoldDB" id="A0A0R0HS82"/>
<evidence type="ECO:0000259" key="4">
    <source>
        <dbReference type="Pfam" id="PF02705"/>
    </source>
</evidence>
<feature type="transmembrane region" description="Helical" evidence="3">
    <location>
        <begin position="228"/>
        <end position="248"/>
    </location>
</feature>
<dbReference type="Pfam" id="PF02705">
    <property type="entry name" value="K_trans"/>
    <property type="match status" value="1"/>
</dbReference>
<evidence type="ECO:0000313" key="6">
    <source>
        <dbReference type="EnsemblPlants" id="KRH33386"/>
    </source>
</evidence>
<dbReference type="EMBL" id="CM000843">
    <property type="protein sequence ID" value="KRH33386.1"/>
    <property type="molecule type" value="Genomic_DNA"/>
</dbReference>
<dbReference type="OMA" id="DMMGHAC"/>
<evidence type="ECO:0000256" key="2">
    <source>
        <dbReference type="ARBA" id="ARBA00008440"/>
    </source>
</evidence>
<reference evidence="5 6" key="1">
    <citation type="journal article" date="2010" name="Nature">
        <title>Genome sequence of the palaeopolyploid soybean.</title>
        <authorList>
            <person name="Schmutz J."/>
            <person name="Cannon S.B."/>
            <person name="Schlueter J."/>
            <person name="Ma J."/>
            <person name="Mitros T."/>
            <person name="Nelson W."/>
            <person name="Hyten D.L."/>
            <person name="Song Q."/>
            <person name="Thelen J.J."/>
            <person name="Cheng J."/>
            <person name="Xu D."/>
            <person name="Hellsten U."/>
            <person name="May G.D."/>
            <person name="Yu Y."/>
            <person name="Sakurai T."/>
            <person name="Umezawa T."/>
            <person name="Bhattacharyya M.K."/>
            <person name="Sandhu D."/>
            <person name="Valliyodan B."/>
            <person name="Lindquist E."/>
            <person name="Peto M."/>
            <person name="Grant D."/>
            <person name="Shu S."/>
            <person name="Goodstein D."/>
            <person name="Barry K."/>
            <person name="Futrell-Griggs M."/>
            <person name="Abernathy B."/>
            <person name="Du J."/>
            <person name="Tian Z."/>
            <person name="Zhu L."/>
            <person name="Gill N."/>
            <person name="Joshi T."/>
            <person name="Libault M."/>
            <person name="Sethuraman A."/>
            <person name="Zhang X.-C."/>
            <person name="Shinozaki K."/>
            <person name="Nguyen H.T."/>
            <person name="Wing R.A."/>
            <person name="Cregan P."/>
            <person name="Specht J."/>
            <person name="Grimwood J."/>
            <person name="Rokhsar D."/>
            <person name="Stacey G."/>
            <person name="Shoemaker R.C."/>
            <person name="Jackson S.A."/>
        </authorList>
    </citation>
    <scope>NUCLEOTIDE SEQUENCE</scope>
    <source>
        <strain evidence="6">cv. Williams 82</strain>
        <tissue evidence="5">Callus</tissue>
    </source>
</reference>
<keyword evidence="3" id="KW-0472">Membrane</keyword>
<reference evidence="5" key="3">
    <citation type="submission" date="2018-07" db="EMBL/GenBank/DDBJ databases">
        <title>WGS assembly of Glycine max.</title>
        <authorList>
            <person name="Schmutz J."/>
            <person name="Cannon S."/>
            <person name="Schlueter J."/>
            <person name="Ma J."/>
            <person name="Mitros T."/>
            <person name="Nelson W."/>
            <person name="Hyten D."/>
            <person name="Song Q."/>
            <person name="Thelen J."/>
            <person name="Cheng J."/>
            <person name="Xu D."/>
            <person name="Hellsten U."/>
            <person name="May G."/>
            <person name="Yu Y."/>
            <person name="Sakurai T."/>
            <person name="Umezawa T."/>
            <person name="Bhattacharyya M."/>
            <person name="Sandhu D."/>
            <person name="Valliyodan B."/>
            <person name="Lindquist E."/>
            <person name="Peto M."/>
            <person name="Grant D."/>
            <person name="Shu S."/>
            <person name="Goodstein D."/>
            <person name="Barry K."/>
            <person name="Futrell-Griggs M."/>
            <person name="Abernathy B."/>
            <person name="Du J."/>
            <person name="Tian Z."/>
            <person name="Zhu L."/>
            <person name="Gill N."/>
            <person name="Joshi T."/>
            <person name="Libault M."/>
            <person name="Sethuraman A."/>
            <person name="Zhang X."/>
            <person name="Shinozaki K."/>
            <person name="Nguyen H."/>
            <person name="Wing R."/>
            <person name="Cregan P."/>
            <person name="Specht J."/>
            <person name="Grimwood J."/>
            <person name="Rokhsar D."/>
            <person name="Stacey G."/>
            <person name="Shoemaker R."/>
            <person name="Jackson S."/>
        </authorList>
    </citation>
    <scope>NUCLEOTIDE SEQUENCE</scope>
    <source>
        <tissue evidence="5">Callus</tissue>
    </source>
</reference>
<protein>
    <recommendedName>
        <fullName evidence="4">K+ potassium transporter integral membrane domain-containing protein</fullName>
    </recommendedName>
</protein>
<dbReference type="Proteomes" id="UP000008827">
    <property type="component" value="Chromosome 10"/>
</dbReference>
<dbReference type="STRING" id="3847.A0A0R0HS82"/>
<feature type="transmembrane region" description="Helical" evidence="3">
    <location>
        <begin position="65"/>
        <end position="86"/>
    </location>
</feature>
<dbReference type="Gramene" id="KRH33386">
    <property type="protein sequence ID" value="KRH33386"/>
    <property type="gene ID" value="GLYMA_10G119600"/>
</dbReference>
<dbReference type="InterPro" id="IPR053951">
    <property type="entry name" value="K_trans_N"/>
</dbReference>
<comment type="similarity">
    <text evidence="2">Belongs to the HAK/KUP transporter (TC 2.A.72.3) family.</text>
</comment>
<sequence>MAEEARIILLSPKIYSVKHVFLRVFSAVSGVQVKIKGLHENYVVIISCVILMVLFSIQHHGTHRVAFMFAPLLATWLLCISGIGVYNRFYWNRHIYRALSPLYMLKFLRATGIEGRMSLGGVVLSITGVEAIDLRVAFTCLVYPFLILAYMGQAAFLSKHHHDIQESFYKAIPETVFWPVFVVATLAAIVRSQAVISATFSIVSQCCALNCFPPVKIVHTSSRIYGQIYAPEVNWILMCLCLAVPIGLRDIDMMGHACGLATTTIMFVTTCLMTLVMLVVTITHQSHLCPLPLTVQPITWNYDHCLYLYPTPHTVLLLFEFFVAKIFKSCSYATVTRSITKNPNSNLEKLQILIASKGKSLSQTVVNALMQKRNALVKVVHCFFY</sequence>
<accession>A0A0R0HS82</accession>
<evidence type="ECO:0000313" key="7">
    <source>
        <dbReference type="Proteomes" id="UP000008827"/>
    </source>
</evidence>
<dbReference type="GO" id="GO:0015079">
    <property type="term" value="F:potassium ion transmembrane transporter activity"/>
    <property type="evidence" value="ECO:0000318"/>
    <property type="project" value="GO_Central"/>
</dbReference>
<gene>
    <name evidence="5" type="ORF">GLYMA_10G119600</name>
</gene>
<keyword evidence="3" id="KW-1133">Transmembrane helix</keyword>
<feature type="transmembrane region" description="Helical" evidence="3">
    <location>
        <begin position="168"/>
        <end position="190"/>
    </location>
</feature>
<dbReference type="EnsemblPlants" id="KRH33386">
    <property type="protein sequence ID" value="KRH33386"/>
    <property type="gene ID" value="GLYMA_10G119600"/>
</dbReference>
<evidence type="ECO:0000313" key="5">
    <source>
        <dbReference type="EMBL" id="KRH33386.1"/>
    </source>
</evidence>
<dbReference type="InParanoid" id="A0A0R0HS82"/>
<dbReference type="PANTHER" id="PTHR30540">
    <property type="entry name" value="OSMOTIC STRESS POTASSIUM TRANSPORTER"/>
    <property type="match status" value="1"/>
</dbReference>
<comment type="subcellular location">
    <subcellularLocation>
        <location evidence="1">Cell membrane</location>
        <topology evidence="1">Multi-pass membrane protein</topology>
    </subcellularLocation>
</comment>
<feature type="transmembrane region" description="Helical" evidence="3">
    <location>
        <begin position="42"/>
        <end position="59"/>
    </location>
</feature>
<dbReference type="GO" id="GO:0006813">
    <property type="term" value="P:potassium ion transport"/>
    <property type="evidence" value="ECO:0000318"/>
    <property type="project" value="GO_Central"/>
</dbReference>
<name>A0A0R0HS82_SOYBN</name>
<evidence type="ECO:0000256" key="3">
    <source>
        <dbReference type="SAM" id="Phobius"/>
    </source>
</evidence>
<reference evidence="6" key="2">
    <citation type="submission" date="2018-02" db="UniProtKB">
        <authorList>
            <consortium name="EnsemblPlants"/>
        </authorList>
    </citation>
    <scope>IDENTIFICATION</scope>
    <source>
        <strain evidence="6">Williams 82</strain>
    </source>
</reference>
<proteinExistence type="inferred from homology"/>
<dbReference type="GO" id="GO:0016020">
    <property type="term" value="C:membrane"/>
    <property type="evidence" value="ECO:0000318"/>
    <property type="project" value="GO_Central"/>
</dbReference>
<evidence type="ECO:0000256" key="1">
    <source>
        <dbReference type="ARBA" id="ARBA00004651"/>
    </source>
</evidence>